<dbReference type="EMBL" id="ML213596">
    <property type="protein sequence ID" value="TFK40816.1"/>
    <property type="molecule type" value="Genomic_DNA"/>
</dbReference>
<accession>A0A5C3M8Q2</accession>
<dbReference type="InterPro" id="IPR036291">
    <property type="entry name" value="NAD(P)-bd_dom_sf"/>
</dbReference>
<keyword evidence="3" id="KW-0560">Oxidoreductase</keyword>
<dbReference type="STRING" id="68775.A0A5C3M8Q2"/>
<name>A0A5C3M8Q2_9AGAR</name>
<dbReference type="PANTHER" id="PTHR24320">
    <property type="entry name" value="RETINOL DEHYDROGENASE"/>
    <property type="match status" value="1"/>
</dbReference>
<organism evidence="4 5">
    <name type="scientific">Crucibulum laeve</name>
    <dbReference type="NCBI Taxonomy" id="68775"/>
    <lineage>
        <taxon>Eukaryota</taxon>
        <taxon>Fungi</taxon>
        <taxon>Dikarya</taxon>
        <taxon>Basidiomycota</taxon>
        <taxon>Agaricomycotina</taxon>
        <taxon>Agaricomycetes</taxon>
        <taxon>Agaricomycetidae</taxon>
        <taxon>Agaricales</taxon>
        <taxon>Agaricineae</taxon>
        <taxon>Nidulariaceae</taxon>
        <taxon>Crucibulum</taxon>
    </lineage>
</organism>
<protein>
    <recommendedName>
        <fullName evidence="6">NAD(P)-binding protein</fullName>
    </recommendedName>
</protein>
<sequence>MMNLISFFQQVFPPASTFSIDDIPDLHGKVMIVTGASTGIGKETAKALLIHNAKVYIATRSQEKAEQAIIDLKDQTGKEAHFLKLDLADLNSIKAAAEEFQSREQKLHVLFNNGGVFVPPLEQTTAQGYDLQFGTNTLGHFCFTKHLLPMLLLTARSSAPGTVRIINTSSFAHSMGTLNFNTFKDSSARREMSIDDLYAQSKLGNIVFSNELARRYGGQGIVSVSLHPGFLRSDVARHLQGIKRVVYGLIMHHPPAYGALTQLWAGTSTEGANLNGQYLIPWARMGEAAPLAQDRKIATELWKWFEEQVTDI</sequence>
<keyword evidence="2" id="KW-0521">NADP</keyword>
<evidence type="ECO:0000256" key="2">
    <source>
        <dbReference type="ARBA" id="ARBA00022857"/>
    </source>
</evidence>
<dbReference type="SUPFAM" id="SSF51735">
    <property type="entry name" value="NAD(P)-binding Rossmann-fold domains"/>
    <property type="match status" value="1"/>
</dbReference>
<evidence type="ECO:0000256" key="1">
    <source>
        <dbReference type="ARBA" id="ARBA00006484"/>
    </source>
</evidence>
<dbReference type="InterPro" id="IPR002347">
    <property type="entry name" value="SDR_fam"/>
</dbReference>
<gene>
    <name evidence="4" type="ORF">BDQ12DRAFT_770851</name>
</gene>
<evidence type="ECO:0000313" key="4">
    <source>
        <dbReference type="EMBL" id="TFK40816.1"/>
    </source>
</evidence>
<evidence type="ECO:0000313" key="5">
    <source>
        <dbReference type="Proteomes" id="UP000308652"/>
    </source>
</evidence>
<dbReference type="AlphaFoldDB" id="A0A5C3M8Q2"/>
<dbReference type="OrthoDB" id="191139at2759"/>
<comment type="similarity">
    <text evidence="1">Belongs to the short-chain dehydrogenases/reductases (SDR) family.</text>
</comment>
<dbReference type="PANTHER" id="PTHR24320:SF236">
    <property type="entry name" value="SHORT-CHAIN DEHYDROGENASE-RELATED"/>
    <property type="match status" value="1"/>
</dbReference>
<dbReference type="Pfam" id="PF00106">
    <property type="entry name" value="adh_short"/>
    <property type="match status" value="1"/>
</dbReference>
<evidence type="ECO:0008006" key="6">
    <source>
        <dbReference type="Google" id="ProtNLM"/>
    </source>
</evidence>
<keyword evidence="5" id="KW-1185">Reference proteome</keyword>
<evidence type="ECO:0000256" key="3">
    <source>
        <dbReference type="ARBA" id="ARBA00023002"/>
    </source>
</evidence>
<dbReference type="PRINTS" id="PR00081">
    <property type="entry name" value="GDHRDH"/>
</dbReference>
<dbReference type="Gene3D" id="3.40.50.720">
    <property type="entry name" value="NAD(P)-binding Rossmann-like Domain"/>
    <property type="match status" value="1"/>
</dbReference>
<proteinExistence type="inferred from homology"/>
<dbReference type="GO" id="GO:0016491">
    <property type="term" value="F:oxidoreductase activity"/>
    <property type="evidence" value="ECO:0007669"/>
    <property type="project" value="UniProtKB-KW"/>
</dbReference>
<reference evidence="4 5" key="1">
    <citation type="journal article" date="2019" name="Nat. Ecol. Evol.">
        <title>Megaphylogeny resolves global patterns of mushroom evolution.</title>
        <authorList>
            <person name="Varga T."/>
            <person name="Krizsan K."/>
            <person name="Foldi C."/>
            <person name="Dima B."/>
            <person name="Sanchez-Garcia M."/>
            <person name="Sanchez-Ramirez S."/>
            <person name="Szollosi G.J."/>
            <person name="Szarkandi J.G."/>
            <person name="Papp V."/>
            <person name="Albert L."/>
            <person name="Andreopoulos W."/>
            <person name="Angelini C."/>
            <person name="Antonin V."/>
            <person name="Barry K.W."/>
            <person name="Bougher N.L."/>
            <person name="Buchanan P."/>
            <person name="Buyck B."/>
            <person name="Bense V."/>
            <person name="Catcheside P."/>
            <person name="Chovatia M."/>
            <person name="Cooper J."/>
            <person name="Damon W."/>
            <person name="Desjardin D."/>
            <person name="Finy P."/>
            <person name="Geml J."/>
            <person name="Haridas S."/>
            <person name="Hughes K."/>
            <person name="Justo A."/>
            <person name="Karasinski D."/>
            <person name="Kautmanova I."/>
            <person name="Kiss B."/>
            <person name="Kocsube S."/>
            <person name="Kotiranta H."/>
            <person name="LaButti K.M."/>
            <person name="Lechner B.E."/>
            <person name="Liimatainen K."/>
            <person name="Lipzen A."/>
            <person name="Lukacs Z."/>
            <person name="Mihaltcheva S."/>
            <person name="Morgado L.N."/>
            <person name="Niskanen T."/>
            <person name="Noordeloos M.E."/>
            <person name="Ohm R.A."/>
            <person name="Ortiz-Santana B."/>
            <person name="Ovrebo C."/>
            <person name="Racz N."/>
            <person name="Riley R."/>
            <person name="Savchenko A."/>
            <person name="Shiryaev A."/>
            <person name="Soop K."/>
            <person name="Spirin V."/>
            <person name="Szebenyi C."/>
            <person name="Tomsovsky M."/>
            <person name="Tulloss R.E."/>
            <person name="Uehling J."/>
            <person name="Grigoriev I.V."/>
            <person name="Vagvolgyi C."/>
            <person name="Papp T."/>
            <person name="Martin F.M."/>
            <person name="Miettinen O."/>
            <person name="Hibbett D.S."/>
            <person name="Nagy L.G."/>
        </authorList>
    </citation>
    <scope>NUCLEOTIDE SEQUENCE [LARGE SCALE GENOMIC DNA]</scope>
    <source>
        <strain evidence="4 5">CBS 166.37</strain>
    </source>
</reference>
<dbReference type="Proteomes" id="UP000308652">
    <property type="component" value="Unassembled WGS sequence"/>
</dbReference>